<protein>
    <submittedName>
        <fullName evidence="1">Uncharacterized protein</fullName>
    </submittedName>
</protein>
<dbReference type="OrthoDB" id="994109at2759"/>
<accession>A0A7J9I1F0</accession>
<name>A0A7J9I1F0_9ROSI</name>
<gene>
    <name evidence="1" type="ORF">Gohar_000198</name>
</gene>
<sequence>MLNAKRQIALTLVEPCLSVSTLNLAKWSIRSNLSYIINEDYNKVFEEQQR</sequence>
<comment type="caution">
    <text evidence="1">The sequence shown here is derived from an EMBL/GenBank/DDBJ whole genome shotgun (WGS) entry which is preliminary data.</text>
</comment>
<evidence type="ECO:0000313" key="2">
    <source>
        <dbReference type="Proteomes" id="UP000593560"/>
    </source>
</evidence>
<reference evidence="1 2" key="1">
    <citation type="journal article" date="2019" name="Genome Biol. Evol.">
        <title>Insights into the evolution of the New World diploid cottons (Gossypium, subgenus Houzingenia) based on genome sequencing.</title>
        <authorList>
            <person name="Grover C.E."/>
            <person name="Arick M.A. 2nd"/>
            <person name="Thrash A."/>
            <person name="Conover J.L."/>
            <person name="Sanders W.S."/>
            <person name="Peterson D.G."/>
            <person name="Frelichowski J.E."/>
            <person name="Scheffler J.A."/>
            <person name="Scheffler B.E."/>
            <person name="Wendel J.F."/>
        </authorList>
    </citation>
    <scope>NUCLEOTIDE SEQUENCE [LARGE SCALE GENOMIC DNA]</scope>
    <source>
        <strain evidence="1">0</strain>
        <tissue evidence="1">Leaf</tissue>
    </source>
</reference>
<dbReference type="Proteomes" id="UP000593560">
    <property type="component" value="Unassembled WGS sequence"/>
</dbReference>
<organism evidence="1 2">
    <name type="scientific">Gossypium harknessii</name>
    <dbReference type="NCBI Taxonomy" id="34285"/>
    <lineage>
        <taxon>Eukaryota</taxon>
        <taxon>Viridiplantae</taxon>
        <taxon>Streptophyta</taxon>
        <taxon>Embryophyta</taxon>
        <taxon>Tracheophyta</taxon>
        <taxon>Spermatophyta</taxon>
        <taxon>Magnoliopsida</taxon>
        <taxon>eudicotyledons</taxon>
        <taxon>Gunneridae</taxon>
        <taxon>Pentapetalae</taxon>
        <taxon>rosids</taxon>
        <taxon>malvids</taxon>
        <taxon>Malvales</taxon>
        <taxon>Malvaceae</taxon>
        <taxon>Malvoideae</taxon>
        <taxon>Gossypium</taxon>
    </lineage>
</organism>
<keyword evidence="2" id="KW-1185">Reference proteome</keyword>
<evidence type="ECO:0000313" key="1">
    <source>
        <dbReference type="EMBL" id="MBA0815424.1"/>
    </source>
</evidence>
<dbReference type="AlphaFoldDB" id="A0A7J9I1F0"/>
<proteinExistence type="predicted"/>
<dbReference type="EMBL" id="JABFAD010000013">
    <property type="protein sequence ID" value="MBA0815424.1"/>
    <property type="molecule type" value="Genomic_DNA"/>
</dbReference>